<dbReference type="EMBL" id="CDMY01000328">
    <property type="protein sequence ID" value="CEM02516.1"/>
    <property type="molecule type" value="Genomic_DNA"/>
</dbReference>
<evidence type="ECO:0000313" key="3">
    <source>
        <dbReference type="Proteomes" id="UP000041254"/>
    </source>
</evidence>
<evidence type="ECO:0000256" key="1">
    <source>
        <dbReference type="SAM" id="Phobius"/>
    </source>
</evidence>
<dbReference type="InParanoid" id="A0A0G4EV71"/>
<keyword evidence="1" id="KW-0472">Membrane</keyword>
<accession>A0A0G4EV71</accession>
<keyword evidence="1" id="KW-0812">Transmembrane</keyword>
<feature type="transmembrane region" description="Helical" evidence="1">
    <location>
        <begin position="37"/>
        <end position="60"/>
    </location>
</feature>
<reference evidence="2 3" key="1">
    <citation type="submission" date="2014-11" db="EMBL/GenBank/DDBJ databases">
        <authorList>
            <person name="Zhu J."/>
            <person name="Qi W."/>
            <person name="Song R."/>
        </authorList>
    </citation>
    <scope>NUCLEOTIDE SEQUENCE [LARGE SCALE GENOMIC DNA]</scope>
</reference>
<proteinExistence type="predicted"/>
<gene>
    <name evidence="2" type="ORF">Vbra_13665</name>
</gene>
<evidence type="ECO:0000313" key="2">
    <source>
        <dbReference type="EMBL" id="CEM02516.1"/>
    </source>
</evidence>
<organism evidence="2 3">
    <name type="scientific">Vitrella brassicaformis (strain CCMP3155)</name>
    <dbReference type="NCBI Taxonomy" id="1169540"/>
    <lineage>
        <taxon>Eukaryota</taxon>
        <taxon>Sar</taxon>
        <taxon>Alveolata</taxon>
        <taxon>Colpodellida</taxon>
        <taxon>Vitrellaceae</taxon>
        <taxon>Vitrella</taxon>
    </lineage>
</organism>
<dbReference type="AlphaFoldDB" id="A0A0G4EV71"/>
<dbReference type="VEuPathDB" id="CryptoDB:Vbra_13665"/>
<evidence type="ECO:0008006" key="4">
    <source>
        <dbReference type="Google" id="ProtNLM"/>
    </source>
</evidence>
<dbReference type="Proteomes" id="UP000041254">
    <property type="component" value="Unassembled WGS sequence"/>
</dbReference>
<feature type="transmembrane region" description="Helical" evidence="1">
    <location>
        <begin position="132"/>
        <end position="149"/>
    </location>
</feature>
<protein>
    <recommendedName>
        <fullName evidence="4">MARVEL domain-containing protein</fullName>
    </recommendedName>
</protein>
<feature type="transmembrane region" description="Helical" evidence="1">
    <location>
        <begin position="72"/>
        <end position="90"/>
    </location>
</feature>
<name>A0A0G4EV71_VITBC</name>
<feature type="transmembrane region" description="Helical" evidence="1">
    <location>
        <begin position="102"/>
        <end position="120"/>
    </location>
</feature>
<keyword evidence="3" id="KW-1185">Reference proteome</keyword>
<sequence length="156" mass="17330">MGGVIGNVLAKVMTVSVSRKPGGGPPPLLKNPSRASCLIAAFVQALVFLTAISANVLQSMLDWSCNPWTTCYFQLSAVICLLTTVFYVFLACVDYRSDERWYSYLGWMLLITLTLYYYTLAMTACHVTAMTYVVYVAFFRIFAGIVGQFKKLKGIT</sequence>
<keyword evidence="1" id="KW-1133">Transmembrane helix</keyword>